<dbReference type="EMBL" id="CP136862">
    <property type="protein sequence ID" value="WOJ89860.1"/>
    <property type="molecule type" value="Genomic_DNA"/>
</dbReference>
<proteinExistence type="predicted"/>
<organism evidence="1 2">
    <name type="scientific">Methylocapsa polymorpha</name>
    <dbReference type="NCBI Taxonomy" id="3080828"/>
    <lineage>
        <taxon>Bacteria</taxon>
        <taxon>Pseudomonadati</taxon>
        <taxon>Pseudomonadota</taxon>
        <taxon>Alphaproteobacteria</taxon>
        <taxon>Hyphomicrobiales</taxon>
        <taxon>Beijerinckiaceae</taxon>
        <taxon>Methylocapsa</taxon>
    </lineage>
</organism>
<keyword evidence="2" id="KW-1185">Reference proteome</keyword>
<accession>A0ABZ0HSF7</accession>
<protein>
    <submittedName>
        <fullName evidence="1">Uncharacterized protein</fullName>
    </submittedName>
</protein>
<evidence type="ECO:0000313" key="1">
    <source>
        <dbReference type="EMBL" id="WOJ89860.1"/>
    </source>
</evidence>
<dbReference type="RefSeq" id="WP_407339306.1">
    <property type="nucleotide sequence ID" value="NZ_CP136862.1"/>
</dbReference>
<name>A0ABZ0HSF7_9HYPH</name>
<dbReference type="Proteomes" id="UP001626536">
    <property type="component" value="Chromosome"/>
</dbReference>
<reference evidence="1 2" key="1">
    <citation type="submission" date="2023-10" db="EMBL/GenBank/DDBJ databases">
        <title>Novel methanotroph of the genus Methylocapsa from a subarctic wetland.</title>
        <authorList>
            <person name="Belova S.E."/>
            <person name="Oshkin I.Y."/>
            <person name="Miroshnikov K."/>
            <person name="Dedysh S.N."/>
        </authorList>
    </citation>
    <scope>NUCLEOTIDE SEQUENCE [LARGE SCALE GENOMIC DNA]</scope>
    <source>
        <strain evidence="1 2">RX1</strain>
    </source>
</reference>
<sequence length="106" mass="11262">MTSRERLPHRRRQESFEFFHAALGFTLGVGRYHDGRVGEIFLSAHKVGSPIEALARDAAIVLSIALQHGADLDVIRSALTSDSDGGPASLIGAAIDALLSQPESAP</sequence>
<evidence type="ECO:0000313" key="2">
    <source>
        <dbReference type="Proteomes" id="UP001626536"/>
    </source>
</evidence>
<gene>
    <name evidence="1" type="ORF">RZS28_00655</name>
</gene>